<dbReference type="CDD" id="cd01823">
    <property type="entry name" value="SEST_like"/>
    <property type="match status" value="1"/>
</dbReference>
<dbReference type="EC" id="3.1.-.-" evidence="3"/>
<keyword evidence="3" id="KW-0378">Hydrolase</keyword>
<dbReference type="InterPro" id="IPR036514">
    <property type="entry name" value="SGNH_hydro_sf"/>
</dbReference>
<feature type="chain" id="PRO_5046127388" evidence="1">
    <location>
        <begin position="29"/>
        <end position="289"/>
    </location>
</feature>
<dbReference type="InterPro" id="IPR037460">
    <property type="entry name" value="SEST-like"/>
</dbReference>
<accession>A0ABW7Q9Q4</accession>
<comment type="caution">
    <text evidence="3">The sequence shown here is derived from an EMBL/GenBank/DDBJ whole genome shotgun (WGS) entry which is preliminary data.</text>
</comment>
<feature type="signal peptide" evidence="1">
    <location>
        <begin position="1"/>
        <end position="28"/>
    </location>
</feature>
<keyword evidence="1" id="KW-0732">Signal</keyword>
<dbReference type="InterPro" id="IPR013830">
    <property type="entry name" value="SGNH_hydro"/>
</dbReference>
<reference evidence="3 4" key="1">
    <citation type="submission" date="2024-09" db="EMBL/GenBank/DDBJ databases">
        <authorList>
            <person name="Pan X."/>
        </authorList>
    </citation>
    <scope>NUCLEOTIDE SEQUENCE [LARGE SCALE GENOMIC DNA]</scope>
    <source>
        <strain evidence="3 4">B2969</strain>
    </source>
</reference>
<gene>
    <name evidence="3" type="ORF">ACH3VR_14725</name>
</gene>
<proteinExistence type="predicted"/>
<dbReference type="PANTHER" id="PTHR37981:SF1">
    <property type="entry name" value="SGNH HYDROLASE-TYPE ESTERASE DOMAIN-CONTAINING PROTEIN"/>
    <property type="match status" value="1"/>
</dbReference>
<dbReference type="PANTHER" id="PTHR37981">
    <property type="entry name" value="LIPASE 2"/>
    <property type="match status" value="1"/>
</dbReference>
<dbReference type="Proteomes" id="UP001610861">
    <property type="component" value="Unassembled WGS sequence"/>
</dbReference>
<dbReference type="RefSeq" id="WP_397557072.1">
    <property type="nucleotide sequence ID" value="NZ_JBIQWL010000005.1"/>
</dbReference>
<organism evidence="3 4">
    <name type="scientific">Microbacterium alkaliflavum</name>
    <dbReference type="NCBI Taxonomy" id="3248839"/>
    <lineage>
        <taxon>Bacteria</taxon>
        <taxon>Bacillati</taxon>
        <taxon>Actinomycetota</taxon>
        <taxon>Actinomycetes</taxon>
        <taxon>Micrococcales</taxon>
        <taxon>Microbacteriaceae</taxon>
        <taxon>Microbacterium</taxon>
    </lineage>
</organism>
<dbReference type="EMBL" id="JBIQWL010000005">
    <property type="protein sequence ID" value="MFH8251619.1"/>
    <property type="molecule type" value="Genomic_DNA"/>
</dbReference>
<protein>
    <submittedName>
        <fullName evidence="3">SGNH/GDSL hydrolase family protein</fullName>
        <ecNumber evidence="3">3.1.-.-</ecNumber>
    </submittedName>
</protein>
<dbReference type="Pfam" id="PF13472">
    <property type="entry name" value="Lipase_GDSL_2"/>
    <property type="match status" value="1"/>
</dbReference>
<evidence type="ECO:0000313" key="3">
    <source>
        <dbReference type="EMBL" id="MFH8251619.1"/>
    </source>
</evidence>
<dbReference type="Gene3D" id="3.40.50.1110">
    <property type="entry name" value="SGNH hydrolase"/>
    <property type="match status" value="1"/>
</dbReference>
<dbReference type="SUPFAM" id="SSF52266">
    <property type="entry name" value="SGNH hydrolase"/>
    <property type="match status" value="1"/>
</dbReference>
<feature type="domain" description="SGNH hydrolase-type esterase" evidence="2">
    <location>
        <begin position="38"/>
        <end position="278"/>
    </location>
</feature>
<name>A0ABW7Q9Q4_9MICO</name>
<keyword evidence="4" id="KW-1185">Reference proteome</keyword>
<dbReference type="GO" id="GO:0016787">
    <property type="term" value="F:hydrolase activity"/>
    <property type="evidence" value="ECO:0007669"/>
    <property type="project" value="UniProtKB-KW"/>
</dbReference>
<evidence type="ECO:0000259" key="2">
    <source>
        <dbReference type="Pfam" id="PF13472"/>
    </source>
</evidence>
<evidence type="ECO:0000313" key="4">
    <source>
        <dbReference type="Proteomes" id="UP001610861"/>
    </source>
</evidence>
<evidence type="ECO:0000256" key="1">
    <source>
        <dbReference type="SAM" id="SignalP"/>
    </source>
</evidence>
<sequence length="289" mass="28392">MKRRILAALAALGLTATMAAGFAPAAYAADPGGSPYVALGDSEAAGTGNLPYVDQSCLRSRKAYPAVLAGTLGTSVVSAACAGAKTDDVLGQVAALSATGDLGPATRLVTLTAGINNFDWQAGLAACGEGGDPVACAQALQAAALAVQALPAKIGTLVGAIRAVAPNALIAVTGYPLVFGDVTTFCSLGAGPSGPVKLSAAQTSLANSFIQNVDTAVAAGVAGYQQLTGDPGVRFVDVATGFDGHGLCDTGGRWISGLVSGKQTSDRGLHPNVPGQEAWAAIVAAAVMP</sequence>